<accession>I0YNL9</accession>
<dbReference type="AlphaFoldDB" id="I0YNL9"/>
<evidence type="ECO:0000313" key="3">
    <source>
        <dbReference type="Proteomes" id="UP000007264"/>
    </source>
</evidence>
<evidence type="ECO:0008006" key="4">
    <source>
        <dbReference type="Google" id="ProtNLM"/>
    </source>
</evidence>
<dbReference type="RefSeq" id="XP_005644532.1">
    <property type="nucleotide sequence ID" value="XM_005644475.1"/>
</dbReference>
<keyword evidence="3" id="KW-1185">Reference proteome</keyword>
<dbReference type="KEGG" id="csl:COCSUDRAFT_58222"/>
<dbReference type="Proteomes" id="UP000007264">
    <property type="component" value="Unassembled WGS sequence"/>
</dbReference>
<name>I0YNL9_COCSC</name>
<sequence>MELAKAISHLGPDHEAIDLYHQAENLFQKPGDVDYTMLSICMQRVAALQGKNESREELAEELQIPKDNVLDGNSVPG</sequence>
<dbReference type="GeneID" id="17037962"/>
<organism evidence="2 3">
    <name type="scientific">Coccomyxa subellipsoidea (strain C-169)</name>
    <name type="common">Green microalga</name>
    <dbReference type="NCBI Taxonomy" id="574566"/>
    <lineage>
        <taxon>Eukaryota</taxon>
        <taxon>Viridiplantae</taxon>
        <taxon>Chlorophyta</taxon>
        <taxon>core chlorophytes</taxon>
        <taxon>Trebouxiophyceae</taxon>
        <taxon>Trebouxiophyceae incertae sedis</taxon>
        <taxon>Coccomyxaceae</taxon>
        <taxon>Coccomyxa</taxon>
        <taxon>Coccomyxa subellipsoidea</taxon>
    </lineage>
</organism>
<feature type="region of interest" description="Disordered" evidence="1">
    <location>
        <begin position="58"/>
        <end position="77"/>
    </location>
</feature>
<gene>
    <name evidence="2" type="ORF">COCSUDRAFT_58222</name>
</gene>
<proteinExistence type="predicted"/>
<reference evidence="2 3" key="1">
    <citation type="journal article" date="2012" name="Genome Biol.">
        <title>The genome of the polar eukaryotic microalga coccomyxa subellipsoidea reveals traits of cold adaptation.</title>
        <authorList>
            <person name="Blanc G."/>
            <person name="Agarkova I."/>
            <person name="Grimwood J."/>
            <person name="Kuo A."/>
            <person name="Brueggeman A."/>
            <person name="Dunigan D."/>
            <person name="Gurnon J."/>
            <person name="Ladunga I."/>
            <person name="Lindquist E."/>
            <person name="Lucas S."/>
            <person name="Pangilinan J."/>
            <person name="Proschold T."/>
            <person name="Salamov A."/>
            <person name="Schmutz J."/>
            <person name="Weeks D."/>
            <person name="Yamada T."/>
            <person name="Claverie J.M."/>
            <person name="Grigoriev I."/>
            <person name="Van Etten J."/>
            <person name="Lomsadze A."/>
            <person name="Borodovsky M."/>
        </authorList>
    </citation>
    <scope>NUCLEOTIDE SEQUENCE [LARGE SCALE GENOMIC DNA]</scope>
    <source>
        <strain evidence="2 3">C-169</strain>
    </source>
</reference>
<protein>
    <recommendedName>
        <fullName evidence="4">Tetratricopeptide repeat protein</fullName>
    </recommendedName>
</protein>
<evidence type="ECO:0000256" key="1">
    <source>
        <dbReference type="SAM" id="MobiDB-lite"/>
    </source>
</evidence>
<comment type="caution">
    <text evidence="2">The sequence shown here is derived from an EMBL/GenBank/DDBJ whole genome shotgun (WGS) entry which is preliminary data.</text>
</comment>
<evidence type="ECO:0000313" key="2">
    <source>
        <dbReference type="EMBL" id="EIE19988.1"/>
    </source>
</evidence>
<dbReference type="EMBL" id="AGSI01000017">
    <property type="protein sequence ID" value="EIE19988.1"/>
    <property type="molecule type" value="Genomic_DNA"/>
</dbReference>